<dbReference type="PANTHER" id="PTHR34776">
    <property type="entry name" value="F17F16.3 PROTEIN"/>
    <property type="match status" value="1"/>
</dbReference>
<accession>A0A9P1H0R2</accession>
<keyword evidence="3" id="KW-1185">Reference proteome</keyword>
<name>A0A9P1H0R2_9PEZI</name>
<protein>
    <recommendedName>
        <fullName evidence="4">BTB domain transcription factor</fullName>
    </recommendedName>
</protein>
<feature type="compositionally biased region" description="Polar residues" evidence="1">
    <location>
        <begin position="13"/>
        <end position="23"/>
    </location>
</feature>
<gene>
    <name evidence="2" type="ORF">PPNO1_LOCUS3226</name>
</gene>
<feature type="compositionally biased region" description="Basic and acidic residues" evidence="1">
    <location>
        <begin position="1"/>
        <end position="11"/>
    </location>
</feature>
<feature type="region of interest" description="Disordered" evidence="1">
    <location>
        <begin position="1"/>
        <end position="74"/>
    </location>
</feature>
<comment type="caution">
    <text evidence="2">The sequence shown here is derived from an EMBL/GenBank/DDBJ whole genome shotgun (WGS) entry which is preliminary data.</text>
</comment>
<dbReference type="PANTHER" id="PTHR34776:SF1">
    <property type="entry name" value="F17F16.3 PROTEIN"/>
    <property type="match status" value="1"/>
</dbReference>
<evidence type="ECO:0008006" key="4">
    <source>
        <dbReference type="Google" id="ProtNLM"/>
    </source>
</evidence>
<organism evidence="2 3">
    <name type="scientific">Parascedosporium putredinis</name>
    <dbReference type="NCBI Taxonomy" id="1442378"/>
    <lineage>
        <taxon>Eukaryota</taxon>
        <taxon>Fungi</taxon>
        <taxon>Dikarya</taxon>
        <taxon>Ascomycota</taxon>
        <taxon>Pezizomycotina</taxon>
        <taxon>Sordariomycetes</taxon>
        <taxon>Hypocreomycetidae</taxon>
        <taxon>Microascales</taxon>
        <taxon>Microascaceae</taxon>
        <taxon>Parascedosporium</taxon>
    </lineage>
</organism>
<evidence type="ECO:0000256" key="1">
    <source>
        <dbReference type="SAM" id="MobiDB-lite"/>
    </source>
</evidence>
<feature type="compositionally biased region" description="Basic and acidic residues" evidence="1">
    <location>
        <begin position="25"/>
        <end position="72"/>
    </location>
</feature>
<dbReference type="EMBL" id="CALLCH030000008">
    <property type="protein sequence ID" value="CAI4213477.1"/>
    <property type="molecule type" value="Genomic_DNA"/>
</dbReference>
<sequence>MVTTRSMDHGQAEQPNAEKSASAGSKREARQEAPEEPPTKQRKRSKDESENKHNANKSDDEEVKRDPPEKVKQSPNCLELGMVYFYARPRVEEDDPQGVEDMARSFILLRPIEDFDKPLSDDGKARLCIVPKKTFPATGKERWISFVSKGNEAYAKITGDELGAREYETKTRGTRHVPAAMLVGAGAYALSKANKGSNLAYVLSQPKELGELQIDLGLKSRGYFSISTRNPVYPAPKNAGLPEGPKYPQEVMDDFQSLRWIPTQPRHLDYDNTQFLMIGHSSGLEAAFVDKNTKGKKEVEFREELFEGEEELPDDAGEDEIAESLAQVEQYVGKLPKVETSF</sequence>
<dbReference type="Proteomes" id="UP000838763">
    <property type="component" value="Unassembled WGS sequence"/>
</dbReference>
<reference evidence="2" key="1">
    <citation type="submission" date="2022-11" db="EMBL/GenBank/DDBJ databases">
        <authorList>
            <person name="Scott C."/>
            <person name="Bruce N."/>
        </authorList>
    </citation>
    <scope>NUCLEOTIDE SEQUENCE</scope>
</reference>
<evidence type="ECO:0000313" key="3">
    <source>
        <dbReference type="Proteomes" id="UP000838763"/>
    </source>
</evidence>
<dbReference type="OrthoDB" id="1028014at2759"/>
<dbReference type="AlphaFoldDB" id="A0A9P1H0R2"/>
<proteinExistence type="predicted"/>
<evidence type="ECO:0000313" key="2">
    <source>
        <dbReference type="EMBL" id="CAI4213477.1"/>
    </source>
</evidence>